<feature type="domain" description="EF-hand" evidence="2">
    <location>
        <begin position="80"/>
        <end position="115"/>
    </location>
</feature>
<dbReference type="GO" id="GO:0005509">
    <property type="term" value="F:calcium ion binding"/>
    <property type="evidence" value="ECO:0007669"/>
    <property type="project" value="InterPro"/>
</dbReference>
<evidence type="ECO:0000259" key="2">
    <source>
        <dbReference type="PROSITE" id="PS50222"/>
    </source>
</evidence>
<dbReference type="Proteomes" id="UP000221165">
    <property type="component" value="Unassembled WGS sequence"/>
</dbReference>
<dbReference type="GeneID" id="94425075"/>
<feature type="domain" description="EF-hand" evidence="2">
    <location>
        <begin position="309"/>
        <end position="344"/>
    </location>
</feature>
<keyword evidence="4" id="KW-1185">Reference proteome</keyword>
<evidence type="ECO:0000313" key="4">
    <source>
        <dbReference type="Proteomes" id="UP000221165"/>
    </source>
</evidence>
<dbReference type="InterPro" id="IPR052603">
    <property type="entry name" value="EFCB6"/>
</dbReference>
<dbReference type="CDD" id="cd00051">
    <property type="entry name" value="EFh"/>
    <property type="match status" value="1"/>
</dbReference>
<dbReference type="EMBL" id="MIGC01000671">
    <property type="protein sequence ID" value="PHJ24477.1"/>
    <property type="molecule type" value="Genomic_DNA"/>
</dbReference>
<evidence type="ECO:0000313" key="3">
    <source>
        <dbReference type="EMBL" id="PHJ24477.1"/>
    </source>
</evidence>
<sequence>MANTPSFECYAAYGEIDRERKGFLLLLPMDKVRRSMVENRSRQTGTGMERDAADGLALFLAGEIDLHADRRRRIALLFAQRDFNIREAFEIFDFDFTGFIPLGNFVSVFHEHHMPLTEDEAKILFWRFDRDRDGFLSFPDFVGIFFTAHEMRKLRLPDFVRITPPRLLFTNVRLEAVLGSDVVDLPFCKESDIHPSARSRDKRRRPLVTWERLLIAPYAGGTSASPEHKRNPHGKTRKALLAPPTCCEFCRAASLMYPSKRAVQLPVEIPGTRACGNTGPCPKALAVAFEVEISMGREVERNRKDLALRKDFTLIQFWKMFDPQNKGFVTNYELKKTLRSLGIEASIPVVNLFLQRYGSVSLGRCKRITYAEICSALMPQEAHLSQMLRNRVSDSGPGEFSRATLFHVTELLQNLLQAEVQAESIRHEFASSTMFEPFCKIDAENHRVVCSKTLTQYLNRMGVFATPVEISRLLDRYDKGGTGVMSFNRTAGEISFPSV</sequence>
<dbReference type="InterPro" id="IPR002048">
    <property type="entry name" value="EF_hand_dom"/>
</dbReference>
<organism evidence="3 4">
    <name type="scientific">Cystoisospora suis</name>
    <dbReference type="NCBI Taxonomy" id="483139"/>
    <lineage>
        <taxon>Eukaryota</taxon>
        <taxon>Sar</taxon>
        <taxon>Alveolata</taxon>
        <taxon>Apicomplexa</taxon>
        <taxon>Conoidasida</taxon>
        <taxon>Coccidia</taxon>
        <taxon>Eucoccidiorida</taxon>
        <taxon>Eimeriorina</taxon>
        <taxon>Sarcocystidae</taxon>
        <taxon>Cystoisospora</taxon>
    </lineage>
</organism>
<feature type="non-terminal residue" evidence="3">
    <location>
        <position position="499"/>
    </location>
</feature>
<dbReference type="RefSeq" id="XP_067926150.1">
    <property type="nucleotide sequence ID" value="XM_068061864.1"/>
</dbReference>
<comment type="caution">
    <text evidence="3">The sequence shown here is derived from an EMBL/GenBank/DDBJ whole genome shotgun (WGS) entry which is preliminary data.</text>
</comment>
<dbReference type="OrthoDB" id="444540at2759"/>
<dbReference type="Pfam" id="PF13499">
    <property type="entry name" value="EF-hand_7"/>
    <property type="match status" value="1"/>
</dbReference>
<name>A0A2C6L7P6_9APIC</name>
<dbReference type="PROSITE" id="PS00018">
    <property type="entry name" value="EF_HAND_1"/>
    <property type="match status" value="1"/>
</dbReference>
<dbReference type="PROSITE" id="PS50222">
    <property type="entry name" value="EF_HAND_2"/>
    <property type="match status" value="3"/>
</dbReference>
<dbReference type="SMART" id="SM00054">
    <property type="entry name" value="EFh"/>
    <property type="match status" value="3"/>
</dbReference>
<dbReference type="SUPFAM" id="SSF47473">
    <property type="entry name" value="EF-hand"/>
    <property type="match status" value="2"/>
</dbReference>
<evidence type="ECO:0000256" key="1">
    <source>
        <dbReference type="ARBA" id="ARBA00022837"/>
    </source>
</evidence>
<reference evidence="3 4" key="1">
    <citation type="journal article" date="2017" name="Int. J. Parasitol.">
        <title>The genome of the protozoan parasite Cystoisospora suis and a reverse vaccinology approach to identify vaccine candidates.</title>
        <authorList>
            <person name="Palmieri N."/>
            <person name="Shrestha A."/>
            <person name="Ruttkowski B."/>
            <person name="Beck T."/>
            <person name="Vogl C."/>
            <person name="Tomley F."/>
            <person name="Blake D.P."/>
            <person name="Joachim A."/>
        </authorList>
    </citation>
    <scope>NUCLEOTIDE SEQUENCE [LARGE SCALE GENOMIC DNA]</scope>
    <source>
        <strain evidence="3 4">Wien I</strain>
    </source>
</reference>
<protein>
    <submittedName>
        <fullName evidence="3">Ef hand domain-containing</fullName>
    </submittedName>
</protein>
<dbReference type="AlphaFoldDB" id="A0A2C6L7P6"/>
<gene>
    <name evidence="3" type="ORF">CSUI_001659</name>
</gene>
<feature type="domain" description="EF-hand" evidence="2">
    <location>
        <begin position="116"/>
        <end position="151"/>
    </location>
</feature>
<proteinExistence type="predicted"/>
<dbReference type="PANTHER" id="PTHR20875:SF0">
    <property type="entry name" value="GH12158P"/>
    <property type="match status" value="1"/>
</dbReference>
<dbReference type="InterPro" id="IPR018247">
    <property type="entry name" value="EF_Hand_1_Ca_BS"/>
</dbReference>
<keyword evidence="1" id="KW-0106">Calcium</keyword>
<dbReference type="VEuPathDB" id="ToxoDB:CSUI_001659"/>
<accession>A0A2C6L7P6</accession>
<dbReference type="Gene3D" id="1.10.238.10">
    <property type="entry name" value="EF-hand"/>
    <property type="match status" value="2"/>
</dbReference>
<dbReference type="InterPro" id="IPR011992">
    <property type="entry name" value="EF-hand-dom_pair"/>
</dbReference>
<dbReference type="PANTHER" id="PTHR20875">
    <property type="entry name" value="EF-HAND CALCIUM-BINDING DOMAIN-CONTAINING PROTEIN 6-RELATED"/>
    <property type="match status" value="1"/>
</dbReference>